<evidence type="ECO:0000256" key="8">
    <source>
        <dbReference type="ARBA" id="ARBA00022840"/>
    </source>
</evidence>
<evidence type="ECO:0000259" key="12">
    <source>
        <dbReference type="PROSITE" id="PS51192"/>
    </source>
</evidence>
<dbReference type="InterPro" id="IPR040498">
    <property type="entry name" value="PriA_CRR"/>
</dbReference>
<feature type="binding site" evidence="11">
    <location>
        <position position="465"/>
    </location>
    <ligand>
        <name>Zn(2+)</name>
        <dbReference type="ChEBI" id="CHEBI:29105"/>
        <label>1</label>
    </ligand>
</feature>
<comment type="function">
    <text evidence="11">Initiates the restart of stalled replication forks, which reloads the replicative helicase on sites other than the origin of replication. Recognizes and binds to abandoned replication forks and remodels them to uncover a helicase loading site. Promotes assembly of the primosome at these replication forks.</text>
</comment>
<evidence type="ECO:0000256" key="10">
    <source>
        <dbReference type="ARBA" id="ARBA00023235"/>
    </source>
</evidence>
<dbReference type="InterPro" id="IPR027417">
    <property type="entry name" value="P-loop_NTPase"/>
</dbReference>
<dbReference type="InterPro" id="IPR011545">
    <property type="entry name" value="DEAD/DEAH_box_helicase_dom"/>
</dbReference>
<evidence type="ECO:0000256" key="1">
    <source>
        <dbReference type="ARBA" id="ARBA00022515"/>
    </source>
</evidence>
<dbReference type="Pfam" id="PF18319">
    <property type="entry name" value="Zn_ribbon_PriA"/>
    <property type="match status" value="1"/>
</dbReference>
<evidence type="ECO:0000256" key="6">
    <source>
        <dbReference type="ARBA" id="ARBA00022806"/>
    </source>
</evidence>
<dbReference type="HAMAP" id="MF_00983">
    <property type="entry name" value="PriA"/>
    <property type="match status" value="1"/>
</dbReference>
<dbReference type="PROSITE" id="PS51192">
    <property type="entry name" value="HELICASE_ATP_BIND_1"/>
    <property type="match status" value="1"/>
</dbReference>
<feature type="binding site" evidence="11">
    <location>
        <position position="434"/>
    </location>
    <ligand>
        <name>Zn(2+)</name>
        <dbReference type="ChEBI" id="CHEBI:29105"/>
        <label>2</label>
    </ligand>
</feature>
<dbReference type="GO" id="GO:0016787">
    <property type="term" value="F:hydrolase activity"/>
    <property type="evidence" value="ECO:0007669"/>
    <property type="project" value="UniProtKB-KW"/>
</dbReference>
<gene>
    <name evidence="11" type="primary">priA</name>
    <name evidence="14" type="ORF">HDG70_002006</name>
</gene>
<dbReference type="CDD" id="cd18804">
    <property type="entry name" value="SF2_C_priA"/>
    <property type="match status" value="1"/>
</dbReference>
<comment type="similarity">
    <text evidence="11">Belongs to the helicase family. PriA subfamily.</text>
</comment>
<keyword evidence="5 11" id="KW-0378">Hydrolase</keyword>
<keyword evidence="2 11" id="KW-0235">DNA replication</keyword>
<dbReference type="InterPro" id="IPR005259">
    <property type="entry name" value="PriA"/>
</dbReference>
<feature type="domain" description="Helicase C-terminal" evidence="13">
    <location>
        <begin position="433"/>
        <end position="610"/>
    </location>
</feature>
<feature type="binding site" evidence="11">
    <location>
        <position position="449"/>
    </location>
    <ligand>
        <name>Zn(2+)</name>
        <dbReference type="ChEBI" id="CHEBI:29105"/>
        <label>2</label>
    </ligand>
</feature>
<comment type="subunit">
    <text evidence="11">Component of the replication restart primosome.</text>
</comment>
<evidence type="ECO:0000256" key="2">
    <source>
        <dbReference type="ARBA" id="ARBA00022705"/>
    </source>
</evidence>
<comment type="catalytic activity">
    <reaction evidence="11">
        <text>ATP + H2O = ADP + phosphate + H(+)</text>
        <dbReference type="Rhea" id="RHEA:13065"/>
        <dbReference type="ChEBI" id="CHEBI:15377"/>
        <dbReference type="ChEBI" id="CHEBI:15378"/>
        <dbReference type="ChEBI" id="CHEBI:30616"/>
        <dbReference type="ChEBI" id="CHEBI:43474"/>
        <dbReference type="ChEBI" id="CHEBI:456216"/>
        <dbReference type="EC" id="5.6.2.4"/>
    </reaction>
</comment>
<feature type="binding site" evidence="11">
    <location>
        <position position="422"/>
    </location>
    <ligand>
        <name>Zn(2+)</name>
        <dbReference type="ChEBI" id="CHEBI:29105"/>
        <label>1</label>
    </ligand>
</feature>
<keyword evidence="8 11" id="KW-0067">ATP-binding</keyword>
<dbReference type="PANTHER" id="PTHR30580">
    <property type="entry name" value="PRIMOSOMAL PROTEIN N"/>
    <property type="match status" value="1"/>
</dbReference>
<evidence type="ECO:0000256" key="9">
    <source>
        <dbReference type="ARBA" id="ARBA00023125"/>
    </source>
</evidence>
<organism evidence="14 15">
    <name type="scientific">Carboxydothermus ferrireducens DSM 11255</name>
    <dbReference type="NCBI Taxonomy" id="1119529"/>
    <lineage>
        <taxon>Bacteria</taxon>
        <taxon>Bacillati</taxon>
        <taxon>Bacillota</taxon>
        <taxon>Clostridia</taxon>
        <taxon>Thermoanaerobacterales</taxon>
        <taxon>Thermoanaerobacteraceae</taxon>
        <taxon>Carboxydothermus</taxon>
    </lineage>
</organism>
<evidence type="ECO:0000256" key="3">
    <source>
        <dbReference type="ARBA" id="ARBA00022723"/>
    </source>
</evidence>
<keyword evidence="3 11" id="KW-0479">Metal-binding</keyword>
<dbReference type="SMART" id="SM00490">
    <property type="entry name" value="HELICc"/>
    <property type="match status" value="1"/>
</dbReference>
<evidence type="ECO:0000313" key="14">
    <source>
        <dbReference type="EMBL" id="NYE58255.1"/>
    </source>
</evidence>
<protein>
    <recommendedName>
        <fullName evidence="11">Replication restart protein PriA</fullName>
    </recommendedName>
    <alternativeName>
        <fullName evidence="11">ATP-dependent DNA helicase PriA</fullName>
        <ecNumber evidence="11">5.6.2.4</ecNumber>
    </alternativeName>
    <alternativeName>
        <fullName evidence="11">DNA 3'-5' helicase PriA</fullName>
    </alternativeName>
</protein>
<comment type="cofactor">
    <cofactor evidence="11">
        <name>Zn(2+)</name>
        <dbReference type="ChEBI" id="CHEBI:29105"/>
    </cofactor>
    <text evidence="11">Binds 2 zinc ions per subunit.</text>
</comment>
<reference evidence="14 15" key="1">
    <citation type="submission" date="2020-07" db="EMBL/GenBank/DDBJ databases">
        <title>Genomic Encyclopedia of Type Strains, Phase III (KMG-III): the genomes of soil and plant-associated and newly described type strains.</title>
        <authorList>
            <person name="Whitman W."/>
        </authorList>
    </citation>
    <scope>NUCLEOTIDE SEQUENCE [LARGE SCALE GENOMIC DNA]</scope>
    <source>
        <strain evidence="14 15">DSM 11255</strain>
    </source>
</reference>
<comment type="catalytic activity">
    <reaction evidence="11">
        <text>Couples ATP hydrolysis with the unwinding of duplex DNA by translocating in the 3'-5' direction.</text>
        <dbReference type="EC" id="5.6.2.4"/>
    </reaction>
</comment>
<keyword evidence="10 11" id="KW-0413">Isomerase</keyword>
<keyword evidence="4 11" id="KW-0547">Nucleotide-binding</keyword>
<keyword evidence="9 11" id="KW-0238">DNA-binding</keyword>
<dbReference type="RefSeq" id="WP_051250311.1">
    <property type="nucleotide sequence ID" value="NZ_ATYG01000046.1"/>
</dbReference>
<dbReference type="Pfam" id="PF18074">
    <property type="entry name" value="PriA_C"/>
    <property type="match status" value="1"/>
</dbReference>
<comment type="caution">
    <text evidence="14">The sequence shown here is derived from an EMBL/GenBank/DDBJ whole genome shotgun (WGS) entry which is preliminary data.</text>
</comment>
<dbReference type="Pfam" id="PF17764">
    <property type="entry name" value="PriA_3primeBD"/>
    <property type="match status" value="1"/>
</dbReference>
<dbReference type="NCBIfam" id="TIGR00595">
    <property type="entry name" value="priA"/>
    <property type="match status" value="1"/>
</dbReference>
<keyword evidence="6 11" id="KW-0347">Helicase</keyword>
<dbReference type="InterPro" id="IPR041222">
    <property type="entry name" value="PriA_3primeBD"/>
</dbReference>
<evidence type="ECO:0000259" key="13">
    <source>
        <dbReference type="PROSITE" id="PS51194"/>
    </source>
</evidence>
<feature type="domain" description="Helicase ATP-binding" evidence="12">
    <location>
        <begin position="194"/>
        <end position="360"/>
    </location>
</feature>
<keyword evidence="1 11" id="KW-0639">Primosome</keyword>
<dbReference type="SMART" id="SM00487">
    <property type="entry name" value="DEXDc"/>
    <property type="match status" value="1"/>
</dbReference>
<accession>A0ABX2REH4</accession>
<dbReference type="EC" id="5.6.2.4" evidence="11"/>
<keyword evidence="15" id="KW-1185">Reference proteome</keyword>
<evidence type="ECO:0000256" key="7">
    <source>
        <dbReference type="ARBA" id="ARBA00022833"/>
    </source>
</evidence>
<dbReference type="Gene3D" id="3.40.1440.60">
    <property type="entry name" value="PriA, 3(prime) DNA-binding domain"/>
    <property type="match status" value="1"/>
</dbReference>
<dbReference type="Proteomes" id="UP000604066">
    <property type="component" value="Unassembled WGS sequence"/>
</dbReference>
<dbReference type="Pfam" id="PF00271">
    <property type="entry name" value="Helicase_C"/>
    <property type="match status" value="1"/>
</dbReference>
<dbReference type="EMBL" id="JACCBS010000003">
    <property type="protein sequence ID" value="NYE58255.1"/>
    <property type="molecule type" value="Genomic_DNA"/>
</dbReference>
<dbReference type="Gene3D" id="3.40.50.300">
    <property type="entry name" value="P-loop containing nucleotide triphosphate hydrolases"/>
    <property type="match status" value="2"/>
</dbReference>
<dbReference type="InterPro" id="IPR041236">
    <property type="entry name" value="PriA_C"/>
</dbReference>
<feature type="binding site" evidence="11">
    <location>
        <position position="425"/>
    </location>
    <ligand>
        <name>Zn(2+)</name>
        <dbReference type="ChEBI" id="CHEBI:29105"/>
        <label>1</label>
    </ligand>
</feature>
<name>A0ABX2REH4_9THEO</name>
<dbReference type="InterPro" id="IPR042115">
    <property type="entry name" value="PriA_3primeBD_sf"/>
</dbReference>
<feature type="binding site" evidence="11">
    <location>
        <position position="452"/>
    </location>
    <ligand>
        <name>Zn(2+)</name>
        <dbReference type="ChEBI" id="CHEBI:29105"/>
        <label>2</label>
    </ligand>
</feature>
<dbReference type="Pfam" id="PF00270">
    <property type="entry name" value="DEAD"/>
    <property type="match status" value="1"/>
</dbReference>
<dbReference type="CDD" id="cd17929">
    <property type="entry name" value="DEXHc_priA"/>
    <property type="match status" value="1"/>
</dbReference>
<dbReference type="InterPro" id="IPR014001">
    <property type="entry name" value="Helicase_ATP-bd"/>
</dbReference>
<evidence type="ECO:0000313" key="15">
    <source>
        <dbReference type="Proteomes" id="UP000604066"/>
    </source>
</evidence>
<proteinExistence type="inferred from homology"/>
<dbReference type="InterPro" id="IPR001650">
    <property type="entry name" value="Helicase_C-like"/>
</dbReference>
<sequence length="718" mass="82370">MTVYAQVALLRPSRHLDRLYTYKLPSSDIKKVAIGAKVKFNFNNRLEEGFIFSLGQEKDFSGEIKPILEVLPEELWLTPELVEMVKWISEYYLCSITEALTLISFPEKVYQDVEVFCTVVDETKLKEKIKKSKRLQNDETVISLLKDKRGLVRTTSTIKKLVKQGILQIREKPLPNLPPIELTESQKQVYQQIKRDMPKNFVGLLHGITGSGKTEIYLKLAGDFLNQGKQVLFLLPEIGITTQMVARVKKYFPENTLVYHSRLNAREKFTVWRELKKGSPVLVLGTRSAAFLPFQNLGLIILDEEHELSYKQEETPKYHVREVVYWRAKRLGIPLLLGTATPSMETYAAVISGLIKYYFLGKRYQNRPYPQVIIVDMFKEAKEGNTGIISSVLQQKISERLQKGEQVFLFLNRRGFAPMIMCRKCGYFYRCPDCDVSMTYHKEEKNFQCHYCGKKIAFTCKCPACQEISLDLYGYGTQRVEEELKKLFPAKIFRVDYDTMRSKNSYDKILEAIKNREADIIIGTQMLAKGFDFPDLTLVGVLNADQSLNLPDFRAGERSFNLLTQVAGRAGRGLVPGEVIIQTFNPENYIIQAVQRGNFQQYALKELSLRKQTGYPPFSKIFRLIIAGEDEQQVIEGANNLVNLLKNASKCNPEVEIIGPAAAPFYKLKRNFRYHILLKTNKSSFAREVLKAGLQEFKKSSLNHKLTLVLDLSPQIFL</sequence>
<evidence type="ECO:0000256" key="4">
    <source>
        <dbReference type="ARBA" id="ARBA00022741"/>
    </source>
</evidence>
<feature type="binding site" evidence="11">
    <location>
        <position position="462"/>
    </location>
    <ligand>
        <name>Zn(2+)</name>
        <dbReference type="ChEBI" id="CHEBI:29105"/>
        <label>1</label>
    </ligand>
</feature>
<keyword evidence="7 11" id="KW-0862">Zinc</keyword>
<dbReference type="PROSITE" id="PS51194">
    <property type="entry name" value="HELICASE_CTER"/>
    <property type="match status" value="1"/>
</dbReference>
<feature type="binding site" evidence="11">
    <location>
        <position position="431"/>
    </location>
    <ligand>
        <name>Zn(2+)</name>
        <dbReference type="ChEBI" id="CHEBI:29105"/>
        <label>2</label>
    </ligand>
</feature>
<dbReference type="SUPFAM" id="SSF52540">
    <property type="entry name" value="P-loop containing nucleoside triphosphate hydrolases"/>
    <property type="match status" value="2"/>
</dbReference>
<evidence type="ECO:0000256" key="11">
    <source>
        <dbReference type="HAMAP-Rule" id="MF_00983"/>
    </source>
</evidence>
<evidence type="ECO:0000256" key="5">
    <source>
        <dbReference type="ARBA" id="ARBA00022801"/>
    </source>
</evidence>
<dbReference type="PANTHER" id="PTHR30580:SF0">
    <property type="entry name" value="PRIMOSOMAL PROTEIN N"/>
    <property type="match status" value="1"/>
</dbReference>